<keyword evidence="2" id="KW-0812">Transmembrane</keyword>
<gene>
    <name evidence="3" type="ORF">DCF15_01570</name>
</gene>
<feature type="compositionally biased region" description="Low complexity" evidence="1">
    <location>
        <begin position="130"/>
        <end position="144"/>
    </location>
</feature>
<feature type="transmembrane region" description="Helical" evidence="2">
    <location>
        <begin position="16"/>
        <end position="40"/>
    </location>
</feature>
<sequence length="360" mass="36638">MVSPLQTWQHPESKRLWFILGGLSVLVHIGLLGLSLPYVLRLMEPSTAAVSAVPIELVTVDPVSGKPIENADSDRLSAAATSTAQPETDTDIDTATNPPAVPNSDPSLPTDPNSFSTQAPANSPAPNRNTDPATSDPATSDPTTSPDPTPPSNSGRPTRPSQPPTGTEPSSDSGSGSGSGTSSSRDSGDGSSDASNDASDDSSGDGSGDALTSLSGSGPLQPPGSEGTSTTVQVAALRVTGTRLDVVQDVKDQPPQLLSSMAAIALEPERVGCDRVDFSAGPLGPLTYRVAIDTDSSIRTLTLQTQGGSSLSLANEEAIACLIRSAGFTFLAAVSDGTPILDDSLLLTLDVIESQPDTAP</sequence>
<evidence type="ECO:0000313" key="3">
    <source>
        <dbReference type="EMBL" id="PZO60751.1"/>
    </source>
</evidence>
<accession>A0A2W4ZQA1</accession>
<feature type="region of interest" description="Disordered" evidence="1">
    <location>
        <begin position="68"/>
        <end position="231"/>
    </location>
</feature>
<feature type="compositionally biased region" description="Low complexity" evidence="1">
    <location>
        <begin position="208"/>
        <end position="218"/>
    </location>
</feature>
<feature type="compositionally biased region" description="Polar residues" evidence="1">
    <location>
        <begin position="79"/>
        <end position="97"/>
    </location>
</feature>
<comment type="caution">
    <text evidence="3">The sequence shown here is derived from an EMBL/GenBank/DDBJ whole genome shotgun (WGS) entry which is preliminary data.</text>
</comment>
<feature type="compositionally biased region" description="Low complexity" evidence="1">
    <location>
        <begin position="170"/>
        <end position="197"/>
    </location>
</feature>
<name>A0A2W4ZQA1_9CYAN</name>
<keyword evidence="2" id="KW-0472">Membrane</keyword>
<protein>
    <submittedName>
        <fullName evidence="3">Uncharacterized protein</fullName>
    </submittedName>
</protein>
<evidence type="ECO:0000256" key="1">
    <source>
        <dbReference type="SAM" id="MobiDB-lite"/>
    </source>
</evidence>
<dbReference type="AlphaFoldDB" id="A0A2W4ZQA1"/>
<organism evidence="3 4">
    <name type="scientific">Phormidesmis priestleyi</name>
    <dbReference type="NCBI Taxonomy" id="268141"/>
    <lineage>
        <taxon>Bacteria</taxon>
        <taxon>Bacillati</taxon>
        <taxon>Cyanobacteriota</taxon>
        <taxon>Cyanophyceae</taxon>
        <taxon>Leptolyngbyales</taxon>
        <taxon>Leptolyngbyaceae</taxon>
        <taxon>Phormidesmis</taxon>
    </lineage>
</organism>
<feature type="compositionally biased region" description="Polar residues" evidence="1">
    <location>
        <begin position="104"/>
        <end position="129"/>
    </location>
</feature>
<evidence type="ECO:0000256" key="2">
    <source>
        <dbReference type="SAM" id="Phobius"/>
    </source>
</evidence>
<reference evidence="4" key="1">
    <citation type="submission" date="2018-04" db="EMBL/GenBank/DDBJ databases">
        <authorList>
            <person name="Cornet L."/>
        </authorList>
    </citation>
    <scope>NUCLEOTIDE SEQUENCE [LARGE SCALE GENOMIC DNA]</scope>
</reference>
<dbReference type="Proteomes" id="UP000249794">
    <property type="component" value="Unassembled WGS sequence"/>
</dbReference>
<reference evidence="3 4" key="2">
    <citation type="submission" date="2018-06" db="EMBL/GenBank/DDBJ databases">
        <title>Metagenomic assembly of (sub)arctic Cyanobacteria and their associated microbiome from non-axenic cultures.</title>
        <authorList>
            <person name="Baurain D."/>
        </authorList>
    </citation>
    <scope>NUCLEOTIDE SEQUENCE [LARGE SCALE GENOMIC DNA]</scope>
    <source>
        <strain evidence="3">ULC027bin1</strain>
    </source>
</reference>
<keyword evidence="2" id="KW-1133">Transmembrane helix</keyword>
<evidence type="ECO:0000313" key="4">
    <source>
        <dbReference type="Proteomes" id="UP000249794"/>
    </source>
</evidence>
<proteinExistence type="predicted"/>
<dbReference type="EMBL" id="QBMP01000007">
    <property type="protein sequence ID" value="PZO60751.1"/>
    <property type="molecule type" value="Genomic_DNA"/>
</dbReference>